<organism evidence="2">
    <name type="scientific">Chrysotila carterae</name>
    <name type="common">Marine alga</name>
    <name type="synonym">Syracosphaera carterae</name>
    <dbReference type="NCBI Taxonomy" id="13221"/>
    <lineage>
        <taxon>Eukaryota</taxon>
        <taxon>Haptista</taxon>
        <taxon>Haptophyta</taxon>
        <taxon>Prymnesiophyceae</taxon>
        <taxon>Isochrysidales</taxon>
        <taxon>Isochrysidaceae</taxon>
        <taxon>Chrysotila</taxon>
    </lineage>
</organism>
<protein>
    <submittedName>
        <fullName evidence="2">Uncharacterized protein</fullName>
    </submittedName>
</protein>
<dbReference type="AlphaFoldDB" id="A0A7S4BUJ0"/>
<evidence type="ECO:0000256" key="1">
    <source>
        <dbReference type="SAM" id="MobiDB-lite"/>
    </source>
</evidence>
<dbReference type="EMBL" id="HBIZ01046185">
    <property type="protein sequence ID" value="CAE0776954.1"/>
    <property type="molecule type" value="Transcribed_RNA"/>
</dbReference>
<reference evidence="2" key="1">
    <citation type="submission" date="2021-01" db="EMBL/GenBank/DDBJ databases">
        <authorList>
            <person name="Corre E."/>
            <person name="Pelletier E."/>
            <person name="Niang G."/>
            <person name="Scheremetjew M."/>
            <person name="Finn R."/>
            <person name="Kale V."/>
            <person name="Holt S."/>
            <person name="Cochrane G."/>
            <person name="Meng A."/>
            <person name="Brown T."/>
            <person name="Cohen L."/>
        </authorList>
    </citation>
    <scope>NUCLEOTIDE SEQUENCE</scope>
    <source>
        <strain evidence="2">CCMP645</strain>
    </source>
</reference>
<feature type="region of interest" description="Disordered" evidence="1">
    <location>
        <begin position="90"/>
        <end position="132"/>
    </location>
</feature>
<evidence type="ECO:0000313" key="2">
    <source>
        <dbReference type="EMBL" id="CAE0776954.1"/>
    </source>
</evidence>
<feature type="region of interest" description="Disordered" evidence="1">
    <location>
        <begin position="17"/>
        <end position="70"/>
    </location>
</feature>
<accession>A0A7S4BUJ0</accession>
<proteinExistence type="predicted"/>
<sequence>MHTAYSCLLHAHSTFGAAVGKRPPRSKRDTAGVAVPAAASCSSQNKQRKKSLHGDAARKKRARKYGSLAEPGRRITFTLRADPIEIRWRSGRDRQAGSCARSFDVSRGQRKQTATPQATPQFPKKPPKGEPT</sequence>
<gene>
    <name evidence="2" type="ORF">PCAR00345_LOCUS29593</name>
</gene>
<feature type="compositionally biased region" description="Polar residues" evidence="1">
    <location>
        <begin position="111"/>
        <end position="120"/>
    </location>
</feature>
<name>A0A7S4BUJ0_CHRCT</name>